<name>A0ABW6T1S6_9ACTN</name>
<gene>
    <name evidence="4" type="ORF">ACFYXI_37050</name>
</gene>
<dbReference type="Proteomes" id="UP001602013">
    <property type="component" value="Unassembled WGS sequence"/>
</dbReference>
<evidence type="ECO:0000259" key="3">
    <source>
        <dbReference type="Pfam" id="PF17853"/>
    </source>
</evidence>
<sequence>MLTPVIPRHVGDLGRILNDLGATLLDLVHGDPDCGTPIGGVAMYDPFDDLNLPPHAIVLGVALRQPQDIVALLRRLGAAGACALVVRAPVQADDGVRAAATGSGVALLGLTRGASWTQLAVMLRSLLAEADVGAAVSDGLAGIPAGDLFAVANALSALLDAPLTIEDRGSRVLAFSERQEEADESRIETVLGRQVPERYLRMLDEQGVFAKLYASERPVFFGLDGYRPRVALAIRAGEELLGSIWAVVPGPLSEEREQALVDAGKLVALHMLRHRAGADVERRLMTDLVATALEGGTHAAEALGRLRLDGWPLAVLAYAVQRQEDHSPAQIESARRRACDAFALHMSAVQPGAAVAMVGGVVYALLPVRGPAEEAEPRSERVAAQFLDRIDGERRGVIGIGRLAGDAGQLAQSRADADRALRVLQSELTARQVAHVADVQVEALLLELSDLTSARHDQPIRPVQRLREYDGKHQTELLTTLRAWLDAFGDVNEAAAAVHIHPSTFRYRLRRVAEIASVDLGDPDTRFALMLQLRMLGR</sequence>
<proteinExistence type="inferred from homology"/>
<dbReference type="Gene3D" id="1.10.10.2840">
    <property type="entry name" value="PucR C-terminal helix-turn-helix domain"/>
    <property type="match status" value="1"/>
</dbReference>
<dbReference type="InterPro" id="IPR041522">
    <property type="entry name" value="CdaR_GGDEF"/>
</dbReference>
<comment type="similarity">
    <text evidence="1">Belongs to the CdaR family.</text>
</comment>
<dbReference type="InterPro" id="IPR051448">
    <property type="entry name" value="CdaR-like_regulators"/>
</dbReference>
<dbReference type="EMBL" id="JBIASD010000041">
    <property type="protein sequence ID" value="MFF3671206.1"/>
    <property type="molecule type" value="Genomic_DNA"/>
</dbReference>
<dbReference type="RefSeq" id="WP_387417400.1">
    <property type="nucleotide sequence ID" value="NZ_JBIASD010000041.1"/>
</dbReference>
<evidence type="ECO:0000256" key="1">
    <source>
        <dbReference type="ARBA" id="ARBA00006754"/>
    </source>
</evidence>
<accession>A0ABW6T1S6</accession>
<comment type="caution">
    <text evidence="4">The sequence shown here is derived from an EMBL/GenBank/DDBJ whole genome shotgun (WGS) entry which is preliminary data.</text>
</comment>
<feature type="domain" description="CdaR GGDEF-like" evidence="3">
    <location>
        <begin position="299"/>
        <end position="423"/>
    </location>
</feature>
<reference evidence="4 5" key="1">
    <citation type="submission" date="2024-10" db="EMBL/GenBank/DDBJ databases">
        <title>The Natural Products Discovery Center: Release of the First 8490 Sequenced Strains for Exploring Actinobacteria Biosynthetic Diversity.</title>
        <authorList>
            <person name="Kalkreuter E."/>
            <person name="Kautsar S.A."/>
            <person name="Yang D."/>
            <person name="Bader C.D."/>
            <person name="Teijaro C.N."/>
            <person name="Fluegel L."/>
            <person name="Davis C.M."/>
            <person name="Simpson J.R."/>
            <person name="Lauterbach L."/>
            <person name="Steele A.D."/>
            <person name="Gui C."/>
            <person name="Meng S."/>
            <person name="Li G."/>
            <person name="Viehrig K."/>
            <person name="Ye F."/>
            <person name="Su P."/>
            <person name="Kiefer A.F."/>
            <person name="Nichols A."/>
            <person name="Cepeda A.J."/>
            <person name="Yan W."/>
            <person name="Fan B."/>
            <person name="Jiang Y."/>
            <person name="Adhikari A."/>
            <person name="Zheng C.-J."/>
            <person name="Schuster L."/>
            <person name="Cowan T.M."/>
            <person name="Smanski M.J."/>
            <person name="Chevrette M.G."/>
            <person name="De Carvalho L.P.S."/>
            <person name="Shen B."/>
        </authorList>
    </citation>
    <scope>NUCLEOTIDE SEQUENCE [LARGE SCALE GENOMIC DNA]</scope>
    <source>
        <strain evidence="4 5">NPDC002173</strain>
    </source>
</reference>
<feature type="domain" description="PucR C-terminal helix-turn-helix" evidence="2">
    <location>
        <begin position="477"/>
        <end position="534"/>
    </location>
</feature>
<keyword evidence="5" id="KW-1185">Reference proteome</keyword>
<dbReference type="InterPro" id="IPR025736">
    <property type="entry name" value="PucR_C-HTH_dom"/>
</dbReference>
<evidence type="ECO:0000313" key="4">
    <source>
        <dbReference type="EMBL" id="MFF3671206.1"/>
    </source>
</evidence>
<organism evidence="4 5">
    <name type="scientific">Microtetraspora malaysiensis</name>
    <dbReference type="NCBI Taxonomy" id="161358"/>
    <lineage>
        <taxon>Bacteria</taxon>
        <taxon>Bacillati</taxon>
        <taxon>Actinomycetota</taxon>
        <taxon>Actinomycetes</taxon>
        <taxon>Streptosporangiales</taxon>
        <taxon>Streptosporangiaceae</taxon>
        <taxon>Microtetraspora</taxon>
    </lineage>
</organism>
<dbReference type="InterPro" id="IPR042070">
    <property type="entry name" value="PucR_C-HTH_sf"/>
</dbReference>
<evidence type="ECO:0000259" key="2">
    <source>
        <dbReference type="Pfam" id="PF13556"/>
    </source>
</evidence>
<dbReference type="Pfam" id="PF17853">
    <property type="entry name" value="GGDEF_2"/>
    <property type="match status" value="1"/>
</dbReference>
<protein>
    <submittedName>
        <fullName evidence="4">PucR family transcriptional regulator</fullName>
    </submittedName>
</protein>
<dbReference type="PANTHER" id="PTHR33744">
    <property type="entry name" value="CARBOHYDRATE DIACID REGULATOR"/>
    <property type="match status" value="1"/>
</dbReference>
<dbReference type="Pfam" id="PF13556">
    <property type="entry name" value="HTH_30"/>
    <property type="match status" value="1"/>
</dbReference>
<dbReference type="PANTHER" id="PTHR33744:SF17">
    <property type="entry name" value="CONSERVED PROTEIN"/>
    <property type="match status" value="1"/>
</dbReference>
<evidence type="ECO:0000313" key="5">
    <source>
        <dbReference type="Proteomes" id="UP001602013"/>
    </source>
</evidence>